<dbReference type="InterPro" id="IPR012334">
    <property type="entry name" value="Pectin_lyas_fold"/>
</dbReference>
<gene>
    <name evidence="2" type="ORF">CO018_02520</name>
</gene>
<organism evidence="2 3">
    <name type="scientific">Candidatus Beckwithbacteria bacterium CG_4_9_14_0_2_um_filter_47_11</name>
    <dbReference type="NCBI Taxonomy" id="1974494"/>
    <lineage>
        <taxon>Bacteria</taxon>
        <taxon>Candidatus Beckwithiibacteriota</taxon>
    </lineage>
</organism>
<accession>A0A2M8G3U1</accession>
<evidence type="ECO:0000313" key="3">
    <source>
        <dbReference type="Proteomes" id="UP000229739"/>
    </source>
</evidence>
<dbReference type="SUPFAM" id="SSF51126">
    <property type="entry name" value="Pectin lyase-like"/>
    <property type="match status" value="1"/>
</dbReference>
<sequence length="431" mass="44557">MATLTFFKTERVIQVDSPQTVVTIQDLLNQIRLYEEQPINLDYGTIANAYGKQPLGGGSYVGITLELINDWRIAFEARPGPGTILCTVSGGNIVAINQYSNNPVKPTAFTQVVIAQSSSPTIIQADPDYATLYLLESLRGRNKSVGGIWYWNPTSGSDANDGLTPAKAVATFAKAQALASAGTGDIIFALATAGGGITTVTETLNITKNNLKIRGAGYSFQLVPAAPGSPTVNIGADNVEFSGFYVATASGGTDNAITVTGDSAFIEGCWIKSASGNGIDLAASTRTQIDTCAIEDCTGNGLNLGANTSITKITQCIMTGNADGANLAGAGVTDNIFENNLIYNNSGYGIDVGTGVSRTGVRLNHTFSGNTAGSTRDLGTGTFIETPAGGASATEIADAVWDEVIAGHTAIGTTGRNLKDAKIKATIASLQ</sequence>
<dbReference type="Gene3D" id="2.160.20.10">
    <property type="entry name" value="Single-stranded right-handed beta-helix, Pectin lyase-like"/>
    <property type="match status" value="1"/>
</dbReference>
<dbReference type="SMART" id="SM00710">
    <property type="entry name" value="PbH1"/>
    <property type="match status" value="4"/>
</dbReference>
<name>A0A2M8G3U1_9BACT</name>
<dbReference type="InterPro" id="IPR039448">
    <property type="entry name" value="Beta_helix"/>
</dbReference>
<dbReference type="EMBL" id="PFQV01000044">
    <property type="protein sequence ID" value="PJC66318.1"/>
    <property type="molecule type" value="Genomic_DNA"/>
</dbReference>
<evidence type="ECO:0000313" key="2">
    <source>
        <dbReference type="EMBL" id="PJC66318.1"/>
    </source>
</evidence>
<feature type="domain" description="Right handed beta helix" evidence="1">
    <location>
        <begin position="250"/>
        <end position="372"/>
    </location>
</feature>
<dbReference type="InterPro" id="IPR006626">
    <property type="entry name" value="PbH1"/>
</dbReference>
<dbReference type="Proteomes" id="UP000229739">
    <property type="component" value="Unassembled WGS sequence"/>
</dbReference>
<dbReference type="Pfam" id="PF13229">
    <property type="entry name" value="Beta_helix"/>
    <property type="match status" value="1"/>
</dbReference>
<evidence type="ECO:0000259" key="1">
    <source>
        <dbReference type="Pfam" id="PF13229"/>
    </source>
</evidence>
<protein>
    <recommendedName>
        <fullName evidence="1">Right handed beta helix domain-containing protein</fullName>
    </recommendedName>
</protein>
<reference evidence="3" key="1">
    <citation type="submission" date="2017-09" db="EMBL/GenBank/DDBJ databases">
        <title>Depth-based differentiation of microbial function through sediment-hosted aquifers and enrichment of novel symbionts in the deep terrestrial subsurface.</title>
        <authorList>
            <person name="Probst A.J."/>
            <person name="Ladd B."/>
            <person name="Jarett J.K."/>
            <person name="Geller-Mcgrath D.E."/>
            <person name="Sieber C.M.K."/>
            <person name="Emerson J.B."/>
            <person name="Anantharaman K."/>
            <person name="Thomas B.C."/>
            <person name="Malmstrom R."/>
            <person name="Stieglmeier M."/>
            <person name="Klingl A."/>
            <person name="Woyke T."/>
            <person name="Ryan C.M."/>
            <person name="Banfield J.F."/>
        </authorList>
    </citation>
    <scope>NUCLEOTIDE SEQUENCE [LARGE SCALE GENOMIC DNA]</scope>
</reference>
<dbReference type="InterPro" id="IPR011050">
    <property type="entry name" value="Pectin_lyase_fold/virulence"/>
</dbReference>
<dbReference type="AlphaFoldDB" id="A0A2M8G3U1"/>
<comment type="caution">
    <text evidence="2">The sequence shown here is derived from an EMBL/GenBank/DDBJ whole genome shotgun (WGS) entry which is preliminary data.</text>
</comment>
<proteinExistence type="predicted"/>